<dbReference type="PANTHER" id="PTHR46284:SF5">
    <property type="entry name" value="PROTEIN KINESIN LIGHT CHAIN-RELATED 3"/>
    <property type="match status" value="1"/>
</dbReference>
<dbReference type="PROSITE" id="PS51257">
    <property type="entry name" value="PROKAR_LIPOPROTEIN"/>
    <property type="match status" value="1"/>
</dbReference>
<sequence length="125" mass="13668">MTAQYQRAWQHQRGGRKMFLGIALNQMGLACVQIDEIEEGVELSEEAKCVLEQECGIYHAETLGVYNNLAGAYDAIGRLEDAIVLVGHVVGAREEKLGTANLDTEEEKGRLTLIDSDLLTSSALC</sequence>
<evidence type="ECO:0000313" key="1">
    <source>
        <dbReference type="EMBL" id="CAF2253195.1"/>
    </source>
</evidence>
<dbReference type="Gene3D" id="1.25.40.10">
    <property type="entry name" value="Tetratricopeptide repeat domain"/>
    <property type="match status" value="1"/>
</dbReference>
<dbReference type="Proteomes" id="UP001295469">
    <property type="component" value="Chromosome A08"/>
</dbReference>
<reference evidence="1" key="1">
    <citation type="submission" date="2021-01" db="EMBL/GenBank/DDBJ databases">
        <authorList>
            <consortium name="Genoscope - CEA"/>
            <person name="William W."/>
        </authorList>
    </citation>
    <scope>NUCLEOTIDE SEQUENCE</scope>
</reference>
<dbReference type="SUPFAM" id="SSF48452">
    <property type="entry name" value="TPR-like"/>
    <property type="match status" value="1"/>
</dbReference>
<accession>A0A817ABP3</accession>
<protein>
    <submittedName>
        <fullName evidence="1">(rape) hypothetical protein</fullName>
    </submittedName>
</protein>
<dbReference type="Gramene" id="CDX90092">
    <property type="protein sequence ID" value="CDX90092"/>
    <property type="gene ID" value="GSBRNA2T00150608001"/>
</dbReference>
<proteinExistence type="predicted"/>
<organism evidence="1">
    <name type="scientific">Brassica napus</name>
    <name type="common">Rape</name>
    <dbReference type="NCBI Taxonomy" id="3708"/>
    <lineage>
        <taxon>Eukaryota</taxon>
        <taxon>Viridiplantae</taxon>
        <taxon>Streptophyta</taxon>
        <taxon>Embryophyta</taxon>
        <taxon>Tracheophyta</taxon>
        <taxon>Spermatophyta</taxon>
        <taxon>Magnoliopsida</taxon>
        <taxon>eudicotyledons</taxon>
        <taxon>Gunneridae</taxon>
        <taxon>Pentapetalae</taxon>
        <taxon>rosids</taxon>
        <taxon>malvids</taxon>
        <taxon>Brassicales</taxon>
        <taxon>Brassicaceae</taxon>
        <taxon>Brassiceae</taxon>
        <taxon>Brassica</taxon>
    </lineage>
</organism>
<dbReference type="InterPro" id="IPR011990">
    <property type="entry name" value="TPR-like_helical_dom_sf"/>
</dbReference>
<dbReference type="AlphaFoldDB" id="A0A817ABP3"/>
<dbReference type="PANTHER" id="PTHR46284">
    <property type="entry name" value="PROTEIN KINESIN LIGHT CHAIN-RELATED 3"/>
    <property type="match status" value="1"/>
</dbReference>
<name>A0A817ABP3_BRANA</name>
<gene>
    <name evidence="1" type="ORF">DARMORV10_A08P26230.1</name>
</gene>
<dbReference type="EMBL" id="HG994362">
    <property type="protein sequence ID" value="CAF2253195.1"/>
    <property type="molecule type" value="Genomic_DNA"/>
</dbReference>